<proteinExistence type="predicted"/>
<comment type="caution">
    <text evidence="2">The sequence shown here is derived from an EMBL/GenBank/DDBJ whole genome shotgun (WGS) entry which is preliminary data.</text>
</comment>
<organism evidence="2 3">
    <name type="scientific">Malus domestica</name>
    <name type="common">Apple</name>
    <name type="synonym">Pyrus malus</name>
    <dbReference type="NCBI Taxonomy" id="3750"/>
    <lineage>
        <taxon>Eukaryota</taxon>
        <taxon>Viridiplantae</taxon>
        <taxon>Streptophyta</taxon>
        <taxon>Embryophyta</taxon>
        <taxon>Tracheophyta</taxon>
        <taxon>Spermatophyta</taxon>
        <taxon>Magnoliopsida</taxon>
        <taxon>eudicotyledons</taxon>
        <taxon>Gunneridae</taxon>
        <taxon>Pentapetalae</taxon>
        <taxon>rosids</taxon>
        <taxon>fabids</taxon>
        <taxon>Rosales</taxon>
        <taxon>Rosaceae</taxon>
        <taxon>Amygdaloideae</taxon>
        <taxon>Maleae</taxon>
        <taxon>Malus</taxon>
    </lineage>
</organism>
<feature type="signal peptide" evidence="1">
    <location>
        <begin position="1"/>
        <end position="26"/>
    </location>
</feature>
<evidence type="ECO:0008006" key="4">
    <source>
        <dbReference type="Google" id="ProtNLM"/>
    </source>
</evidence>
<keyword evidence="3" id="KW-1185">Reference proteome</keyword>
<protein>
    <recommendedName>
        <fullName evidence="4">Transmembrane protein</fullName>
    </recommendedName>
</protein>
<name>A0A498IYS7_MALDO</name>
<dbReference type="AlphaFoldDB" id="A0A498IYS7"/>
<dbReference type="EMBL" id="RDQH01000336">
    <property type="protein sequence ID" value="RXH86653.1"/>
    <property type="molecule type" value="Genomic_DNA"/>
</dbReference>
<sequence>MVHKASVVYMILIIILLLFSSEIVYANAFENPKHNDAEKMVSRSRLQKEIFRGKKVEVPIGRRSPGRAPDVPGVP</sequence>
<dbReference type="Proteomes" id="UP000290289">
    <property type="component" value="Chromosome 10"/>
</dbReference>
<feature type="chain" id="PRO_5019753635" description="Transmembrane protein" evidence="1">
    <location>
        <begin position="27"/>
        <end position="75"/>
    </location>
</feature>
<accession>A0A498IYS7</accession>
<gene>
    <name evidence="2" type="ORF">DVH24_021926</name>
</gene>
<evidence type="ECO:0000313" key="2">
    <source>
        <dbReference type="EMBL" id="RXH86653.1"/>
    </source>
</evidence>
<evidence type="ECO:0000313" key="3">
    <source>
        <dbReference type="Proteomes" id="UP000290289"/>
    </source>
</evidence>
<keyword evidence="1" id="KW-0732">Signal</keyword>
<reference evidence="2 3" key="1">
    <citation type="submission" date="2018-10" db="EMBL/GenBank/DDBJ databases">
        <title>A high-quality apple genome assembly.</title>
        <authorList>
            <person name="Hu J."/>
        </authorList>
    </citation>
    <scope>NUCLEOTIDE SEQUENCE [LARGE SCALE GENOMIC DNA]</scope>
    <source>
        <strain evidence="3">cv. HFTH1</strain>
        <tissue evidence="2">Young leaf</tissue>
    </source>
</reference>
<evidence type="ECO:0000256" key="1">
    <source>
        <dbReference type="SAM" id="SignalP"/>
    </source>
</evidence>